<dbReference type="Pfam" id="PF02931">
    <property type="entry name" value="Neur_chan_LBD"/>
    <property type="match status" value="1"/>
</dbReference>
<feature type="domain" description="Neurotransmitter-gated ion-channel ligand-binding" evidence="2">
    <location>
        <begin position="27"/>
        <end position="129"/>
    </location>
</feature>
<accession>A0A1I7TEE9</accession>
<sequence>MWYHRLTTLLLIFSIINSVRSKRKLKEQEIIQRILKDYDWRVRPRGMNATWPDTGGPVLVTVNIYLRSISKIDDVNMEYSAQFTFREEWKDQRLAYERYEESGDTEVFLSNNEMTLRRCLIWISWNLYSRRSESHLHSTSDRSFAGFLLPDRTFLFRKFNYL</sequence>
<name>A0A1I7TEE9_9PELO</name>
<organism evidence="3 4">
    <name type="scientific">Caenorhabditis tropicalis</name>
    <dbReference type="NCBI Taxonomy" id="1561998"/>
    <lineage>
        <taxon>Eukaryota</taxon>
        <taxon>Metazoa</taxon>
        <taxon>Ecdysozoa</taxon>
        <taxon>Nematoda</taxon>
        <taxon>Chromadorea</taxon>
        <taxon>Rhabditida</taxon>
        <taxon>Rhabditina</taxon>
        <taxon>Rhabditomorpha</taxon>
        <taxon>Rhabditoidea</taxon>
        <taxon>Rhabditidae</taxon>
        <taxon>Peloderinae</taxon>
        <taxon>Caenorhabditis</taxon>
    </lineage>
</organism>
<evidence type="ECO:0000313" key="4">
    <source>
        <dbReference type="WBParaSite" id="Csp11.Scaffold591.g5130.t1"/>
    </source>
</evidence>
<dbReference type="Gene3D" id="2.70.170.10">
    <property type="entry name" value="Neurotransmitter-gated ion-channel ligand-binding domain"/>
    <property type="match status" value="1"/>
</dbReference>
<dbReference type="GO" id="GO:0005230">
    <property type="term" value="F:extracellular ligand-gated monoatomic ion channel activity"/>
    <property type="evidence" value="ECO:0007669"/>
    <property type="project" value="InterPro"/>
</dbReference>
<dbReference type="WBParaSite" id="Csp11.Scaffold591.g5130.t1">
    <property type="protein sequence ID" value="Csp11.Scaffold591.g5130.t1"/>
    <property type="gene ID" value="Csp11.Scaffold591.g5130"/>
</dbReference>
<dbReference type="GO" id="GO:0016020">
    <property type="term" value="C:membrane"/>
    <property type="evidence" value="ECO:0007669"/>
    <property type="project" value="InterPro"/>
</dbReference>
<dbReference type="InterPro" id="IPR036734">
    <property type="entry name" value="Neur_chan_lig-bd_sf"/>
</dbReference>
<reference evidence="4" key="1">
    <citation type="submission" date="2016-11" db="UniProtKB">
        <authorList>
            <consortium name="WormBaseParasite"/>
        </authorList>
    </citation>
    <scope>IDENTIFICATION</scope>
</reference>
<evidence type="ECO:0000313" key="3">
    <source>
        <dbReference type="Proteomes" id="UP000095282"/>
    </source>
</evidence>
<feature type="chain" id="PRO_5009307416" evidence="1">
    <location>
        <begin position="22"/>
        <end position="162"/>
    </location>
</feature>
<proteinExistence type="predicted"/>
<dbReference type="SUPFAM" id="SSF63712">
    <property type="entry name" value="Nicotinic receptor ligand binding domain-like"/>
    <property type="match status" value="1"/>
</dbReference>
<dbReference type="Proteomes" id="UP000095282">
    <property type="component" value="Unplaced"/>
</dbReference>
<evidence type="ECO:0000256" key="1">
    <source>
        <dbReference type="SAM" id="SignalP"/>
    </source>
</evidence>
<dbReference type="InterPro" id="IPR006202">
    <property type="entry name" value="Neur_chan_lig-bd"/>
</dbReference>
<dbReference type="STRING" id="1561998.A0A1I7TEE9"/>
<dbReference type="AlphaFoldDB" id="A0A1I7TEE9"/>
<protein>
    <submittedName>
        <fullName evidence="4">Neur_chan_LBD domain-containing protein</fullName>
    </submittedName>
</protein>
<feature type="signal peptide" evidence="1">
    <location>
        <begin position="1"/>
        <end position="21"/>
    </location>
</feature>
<keyword evidence="3" id="KW-1185">Reference proteome</keyword>
<keyword evidence="1" id="KW-0732">Signal</keyword>
<evidence type="ECO:0000259" key="2">
    <source>
        <dbReference type="Pfam" id="PF02931"/>
    </source>
</evidence>